<gene>
    <name evidence="2" type="ORF">FOZ74_15245</name>
</gene>
<accession>A0A5B8S170</accession>
<evidence type="ECO:0000313" key="3">
    <source>
        <dbReference type="Proteomes" id="UP000321199"/>
    </source>
</evidence>
<organism evidence="2 3">
    <name type="scientific">Comamonas flocculans</name>
    <dbReference type="NCBI Taxonomy" id="2597701"/>
    <lineage>
        <taxon>Bacteria</taxon>
        <taxon>Pseudomonadati</taxon>
        <taxon>Pseudomonadota</taxon>
        <taxon>Betaproteobacteria</taxon>
        <taxon>Burkholderiales</taxon>
        <taxon>Comamonadaceae</taxon>
        <taxon>Comamonas</taxon>
    </lineage>
</organism>
<dbReference type="KEGG" id="cof:FOZ74_15245"/>
<dbReference type="EMBL" id="CP042344">
    <property type="protein sequence ID" value="QEA14277.1"/>
    <property type="molecule type" value="Genomic_DNA"/>
</dbReference>
<evidence type="ECO:0000313" key="2">
    <source>
        <dbReference type="EMBL" id="QEA14277.1"/>
    </source>
</evidence>
<dbReference type="OrthoDB" id="8909584at2"/>
<keyword evidence="3" id="KW-1185">Reference proteome</keyword>
<dbReference type="RefSeq" id="WP_146913895.1">
    <property type="nucleotide sequence ID" value="NZ_CP042344.1"/>
</dbReference>
<dbReference type="Proteomes" id="UP000321199">
    <property type="component" value="Chromosome"/>
</dbReference>
<name>A0A5B8S170_9BURK</name>
<proteinExistence type="predicted"/>
<protein>
    <submittedName>
        <fullName evidence="2">Uncharacterized protein</fullName>
    </submittedName>
</protein>
<evidence type="ECO:0000256" key="1">
    <source>
        <dbReference type="SAM" id="MobiDB-lite"/>
    </source>
</evidence>
<sequence length="163" mass="18226">MTVVLASVAFWAPVTYRLIGDNGQPEIIEGRARYTRLKTSERRLLDRRIRANRLTPEVRAGIRAQLDAPDCNFTARERAEVEADLAAEPITDEQFLDALLVDWELRDKSGNAIAFTPATRRELCEDWDGLEAALVRGYVRAQEAALKPQEQEKNSEAPSGTGS</sequence>
<dbReference type="AlphaFoldDB" id="A0A5B8S170"/>
<reference evidence="2 3" key="1">
    <citation type="submission" date="2019-07" db="EMBL/GenBank/DDBJ databases">
        <title>Complete genome sequence of Comamonas sp. NLF 7-7 isolated from livestock.</title>
        <authorList>
            <person name="Kim D.H."/>
            <person name="Kim J.G."/>
        </authorList>
    </citation>
    <scope>NUCLEOTIDE SEQUENCE [LARGE SCALE GENOMIC DNA]</scope>
    <source>
        <strain evidence="2 3">NLF 7-7</strain>
    </source>
</reference>
<feature type="region of interest" description="Disordered" evidence="1">
    <location>
        <begin position="144"/>
        <end position="163"/>
    </location>
</feature>